<gene>
    <name evidence="1" type="ORF">TcWFU_010145</name>
</gene>
<keyword evidence="2" id="KW-1185">Reference proteome</keyword>
<organism evidence="1 2">
    <name type="scientific">Taenia crassiceps</name>
    <dbReference type="NCBI Taxonomy" id="6207"/>
    <lineage>
        <taxon>Eukaryota</taxon>
        <taxon>Metazoa</taxon>
        <taxon>Spiralia</taxon>
        <taxon>Lophotrochozoa</taxon>
        <taxon>Platyhelminthes</taxon>
        <taxon>Cestoda</taxon>
        <taxon>Eucestoda</taxon>
        <taxon>Cyclophyllidea</taxon>
        <taxon>Taeniidae</taxon>
        <taxon>Taenia</taxon>
    </lineage>
</organism>
<evidence type="ECO:0000313" key="1">
    <source>
        <dbReference type="EMBL" id="KAL5113057.1"/>
    </source>
</evidence>
<protein>
    <submittedName>
        <fullName evidence="1">Uncharacterized protein</fullName>
    </submittedName>
</protein>
<reference evidence="1 2" key="1">
    <citation type="journal article" date="2022" name="Front. Cell. Infect. Microbiol.">
        <title>The Genomes of Two Strains of Taenia crassiceps the Animal Model for the Study of Human Cysticercosis.</title>
        <authorList>
            <person name="Bobes R.J."/>
            <person name="Estrada K."/>
            <person name="Rios-Valencia D.G."/>
            <person name="Calderon-Gallegos A."/>
            <person name="de la Torre P."/>
            <person name="Carrero J.C."/>
            <person name="Sanchez-Flores A."/>
            <person name="Laclette J.P."/>
        </authorList>
    </citation>
    <scope>NUCLEOTIDE SEQUENCE [LARGE SCALE GENOMIC DNA]</scope>
    <source>
        <strain evidence="1">WFUcys</strain>
    </source>
</reference>
<evidence type="ECO:0000313" key="2">
    <source>
        <dbReference type="Proteomes" id="UP001651158"/>
    </source>
</evidence>
<proteinExistence type="predicted"/>
<name>A0ABR4QU47_9CEST</name>
<comment type="caution">
    <text evidence="1">The sequence shown here is derived from an EMBL/GenBank/DDBJ whole genome shotgun (WGS) entry which is preliminary data.</text>
</comment>
<dbReference type="Proteomes" id="UP001651158">
    <property type="component" value="Unassembled WGS sequence"/>
</dbReference>
<accession>A0ABR4QU47</accession>
<dbReference type="EMBL" id="JAKROA010000001">
    <property type="protein sequence ID" value="KAL5113057.1"/>
    <property type="molecule type" value="Genomic_DNA"/>
</dbReference>
<sequence length="70" mass="7879">MPLLQLFLEDEEFEGSVDEHVIPTERLVTALKNADEFDGITAIIYQRIKPRTSRFHVCGYGVLVAGLMAN</sequence>